<evidence type="ECO:0000313" key="1">
    <source>
        <dbReference type="EMBL" id="GAA1381296.1"/>
    </source>
</evidence>
<dbReference type="EMBL" id="BAAAJK010000003">
    <property type="protein sequence ID" value="GAA1381296.1"/>
    <property type="molecule type" value="Genomic_DNA"/>
</dbReference>
<comment type="caution">
    <text evidence="1">The sequence shown here is derived from an EMBL/GenBank/DDBJ whole genome shotgun (WGS) entry which is preliminary data.</text>
</comment>
<dbReference type="Proteomes" id="UP001501414">
    <property type="component" value="Unassembled WGS sequence"/>
</dbReference>
<organism evidence="1 2">
    <name type="scientific">Pseudonocardia kongjuensis</name>
    <dbReference type="NCBI Taxonomy" id="102227"/>
    <lineage>
        <taxon>Bacteria</taxon>
        <taxon>Bacillati</taxon>
        <taxon>Actinomycetota</taxon>
        <taxon>Actinomycetes</taxon>
        <taxon>Pseudonocardiales</taxon>
        <taxon>Pseudonocardiaceae</taxon>
        <taxon>Pseudonocardia</taxon>
    </lineage>
</organism>
<sequence>MTWLLSDPAAAGAVLERHFCRGCTPPGPVTDVACVRCGDGPLLAGDLAVGDGSATAVVRNWLAGTGWRLSGPVCPDCVGELRR</sequence>
<proteinExistence type="predicted"/>
<gene>
    <name evidence="1" type="ORF">GCM10009613_06990</name>
</gene>
<protein>
    <submittedName>
        <fullName evidence="1">Uncharacterized protein</fullName>
    </submittedName>
</protein>
<keyword evidence="2" id="KW-1185">Reference proteome</keyword>
<name>A0ABN1XIM6_9PSEU</name>
<evidence type="ECO:0000313" key="2">
    <source>
        <dbReference type="Proteomes" id="UP001501414"/>
    </source>
</evidence>
<reference evidence="1 2" key="1">
    <citation type="journal article" date="2019" name="Int. J. Syst. Evol. Microbiol.">
        <title>The Global Catalogue of Microorganisms (GCM) 10K type strain sequencing project: providing services to taxonomists for standard genome sequencing and annotation.</title>
        <authorList>
            <consortium name="The Broad Institute Genomics Platform"/>
            <consortium name="The Broad Institute Genome Sequencing Center for Infectious Disease"/>
            <person name="Wu L."/>
            <person name="Ma J."/>
        </authorList>
    </citation>
    <scope>NUCLEOTIDE SEQUENCE [LARGE SCALE GENOMIC DNA]</scope>
    <source>
        <strain evidence="1 2">JCM 11896</strain>
    </source>
</reference>
<accession>A0ABN1XIM6</accession>